<dbReference type="Proteomes" id="UP001154282">
    <property type="component" value="Unassembled WGS sequence"/>
</dbReference>
<dbReference type="AlphaFoldDB" id="A0AAV0HCC2"/>
<dbReference type="GO" id="GO:0006629">
    <property type="term" value="P:lipid metabolic process"/>
    <property type="evidence" value="ECO:0007669"/>
    <property type="project" value="InterPro"/>
</dbReference>
<evidence type="ECO:0000313" key="3">
    <source>
        <dbReference type="Proteomes" id="UP001154282"/>
    </source>
</evidence>
<sequence length="427" mass="46617">MRAARSAVSLPFPYSSFPVHYIYNTQPGQTRNTEAPHSTLKRQKLTFPSRKVVSTGYSDAKKRKERMGPLKRHSFPSPLAPFLFLTALLSVVAASRARLPANVTVPAIFIFGDSIMDTGNNNNLATVVKANFQPYGVDFTGGPTGRFCDGKVPSDIIAEELGIKGSVPAYLDPSLQPKDLLTGVSFASAGAGFDPITAKLVSVLSLSQQLRYFKEYTAKVKSMVGEKRTHFILGNAVYLVVAGSDDIANTYFLLRARSNYDIPSYTSLMSDSASNFVQELYKSGARKIGVFSAPPIGCVPSQRTVGGGLLRDCADDRNQAAILFNSKLKSKLNSLGQTLSNSRVVFIDVYTPLLQIIQTPKKYGFEISEKGCCGTGVLEVSILCNKLTPPCSNINAHVFWDSYHPTEKTYRVLVTTLLAKYSRYLVG</sequence>
<dbReference type="InterPro" id="IPR008265">
    <property type="entry name" value="Lipase_GDSL_AS"/>
</dbReference>
<dbReference type="InterPro" id="IPR035669">
    <property type="entry name" value="SGNH_plant_lipase-like"/>
</dbReference>
<dbReference type="InterPro" id="IPR050592">
    <property type="entry name" value="GDSL_lipolytic_enzyme"/>
</dbReference>
<dbReference type="PROSITE" id="PS01098">
    <property type="entry name" value="LIPASE_GDSL_SER"/>
    <property type="match status" value="1"/>
</dbReference>
<dbReference type="SUPFAM" id="SSF52266">
    <property type="entry name" value="SGNH hydrolase"/>
    <property type="match status" value="1"/>
</dbReference>
<proteinExistence type="inferred from homology"/>
<dbReference type="GO" id="GO:0016298">
    <property type="term" value="F:lipase activity"/>
    <property type="evidence" value="ECO:0007669"/>
    <property type="project" value="InterPro"/>
</dbReference>
<keyword evidence="3" id="KW-1185">Reference proteome</keyword>
<dbReference type="InterPro" id="IPR036514">
    <property type="entry name" value="SGNH_hydro_sf"/>
</dbReference>
<evidence type="ECO:0008006" key="4">
    <source>
        <dbReference type="Google" id="ProtNLM"/>
    </source>
</evidence>
<dbReference type="EMBL" id="CAMGYJ010000002">
    <property type="protein sequence ID" value="CAI0382537.1"/>
    <property type="molecule type" value="Genomic_DNA"/>
</dbReference>
<name>A0AAV0HCC2_9ROSI</name>
<dbReference type="CDD" id="cd01837">
    <property type="entry name" value="SGNH_plant_lipase_like"/>
    <property type="match status" value="1"/>
</dbReference>
<evidence type="ECO:0000313" key="2">
    <source>
        <dbReference type="EMBL" id="CAI0382537.1"/>
    </source>
</evidence>
<dbReference type="PANTHER" id="PTHR45642">
    <property type="entry name" value="GDSL ESTERASE/LIPASE EXL3"/>
    <property type="match status" value="1"/>
</dbReference>
<evidence type="ECO:0000256" key="1">
    <source>
        <dbReference type="ARBA" id="ARBA00008668"/>
    </source>
</evidence>
<comment type="similarity">
    <text evidence="1">Belongs to the 'GDSL' lipolytic enzyme family.</text>
</comment>
<dbReference type="FunFam" id="3.40.50.1110:FF:000003">
    <property type="entry name" value="GDSL esterase/lipase APG"/>
    <property type="match status" value="1"/>
</dbReference>
<dbReference type="Pfam" id="PF00657">
    <property type="entry name" value="Lipase_GDSL"/>
    <property type="match status" value="1"/>
</dbReference>
<reference evidence="2" key="1">
    <citation type="submission" date="2022-08" db="EMBL/GenBank/DDBJ databases">
        <authorList>
            <person name="Gutierrez-Valencia J."/>
        </authorList>
    </citation>
    <scope>NUCLEOTIDE SEQUENCE</scope>
</reference>
<accession>A0AAV0HCC2</accession>
<protein>
    <recommendedName>
        <fullName evidence="4">GDSL esterase/lipase EXL3</fullName>
    </recommendedName>
</protein>
<dbReference type="InterPro" id="IPR001087">
    <property type="entry name" value="GDSL"/>
</dbReference>
<comment type="caution">
    <text evidence="2">The sequence shown here is derived from an EMBL/GenBank/DDBJ whole genome shotgun (WGS) entry which is preliminary data.</text>
</comment>
<dbReference type="PANTHER" id="PTHR45642:SF150">
    <property type="entry name" value="GDSL ESTERASE_LIPASE EXL3"/>
    <property type="match status" value="1"/>
</dbReference>
<gene>
    <name evidence="2" type="ORF">LITE_LOCUS3602</name>
</gene>
<organism evidence="2 3">
    <name type="scientific">Linum tenue</name>
    <dbReference type="NCBI Taxonomy" id="586396"/>
    <lineage>
        <taxon>Eukaryota</taxon>
        <taxon>Viridiplantae</taxon>
        <taxon>Streptophyta</taxon>
        <taxon>Embryophyta</taxon>
        <taxon>Tracheophyta</taxon>
        <taxon>Spermatophyta</taxon>
        <taxon>Magnoliopsida</taxon>
        <taxon>eudicotyledons</taxon>
        <taxon>Gunneridae</taxon>
        <taxon>Pentapetalae</taxon>
        <taxon>rosids</taxon>
        <taxon>fabids</taxon>
        <taxon>Malpighiales</taxon>
        <taxon>Linaceae</taxon>
        <taxon>Linum</taxon>
    </lineage>
</organism>
<dbReference type="Gene3D" id="3.40.50.1110">
    <property type="entry name" value="SGNH hydrolase"/>
    <property type="match status" value="1"/>
</dbReference>